<protein>
    <submittedName>
        <fullName evidence="6">LacI family transcriptional regulator</fullName>
    </submittedName>
</protein>
<dbReference type="PANTHER" id="PTHR30146:SF151">
    <property type="entry name" value="HTH-TYPE TRANSCRIPTIONAL REPRESSOR CYTR"/>
    <property type="match status" value="1"/>
</dbReference>
<dbReference type="SMART" id="SM00354">
    <property type="entry name" value="HTH_LACI"/>
    <property type="match status" value="1"/>
</dbReference>
<dbReference type="Gene3D" id="3.40.50.2300">
    <property type="match status" value="2"/>
</dbReference>
<dbReference type="EMBL" id="MOXD01000002">
    <property type="protein sequence ID" value="OMQ25374.1"/>
    <property type="molecule type" value="Genomic_DNA"/>
</dbReference>
<dbReference type="RefSeq" id="WP_076940474.1">
    <property type="nucleotide sequence ID" value="NZ_MOXD01000002.1"/>
</dbReference>
<dbReference type="InterPro" id="IPR028082">
    <property type="entry name" value="Peripla_BP_I"/>
</dbReference>
<keyword evidence="4" id="KW-0804">Transcription</keyword>
<accession>A0A1S8CPC5</accession>
<sequence>MSKAKSNATIVDIARRANVTNITVSRAFNKPELLKPETLEKIHAIAKELNYVPNAFAQGLKKSSSQIIGIVTSSLYNPFYSNLIQTVSRIARLQGYQIMLFDTDGSEAAEMQAIQALFGYKARGILLSAVRDDKHYQPAYLNQAERYHTPLILIDRDIYNQNLSGVFLNNREIGHLAGKYLAEKAKNRVLILGGPADSEITLARTQGIVDALEKRDIEITLINGDYDFISQAAQVKEYLAAQKHPPHYIVGLNGIITLGAISLCHQLNIYDRVKFFSVDEPPKAWDYGLHIAGVYHDTQMLGEIAAELLFNAIKNNSSDHPLRREFFTGKLLVQ</sequence>
<organism evidence="6 7">
    <name type="scientific">Serratia oryzae</name>
    <dbReference type="NCBI Taxonomy" id="2034155"/>
    <lineage>
        <taxon>Bacteria</taxon>
        <taxon>Pseudomonadati</taxon>
        <taxon>Pseudomonadota</taxon>
        <taxon>Gammaproteobacteria</taxon>
        <taxon>Enterobacterales</taxon>
        <taxon>Yersiniaceae</taxon>
        <taxon>Serratia</taxon>
    </lineage>
</organism>
<comment type="caution">
    <text evidence="6">The sequence shown here is derived from an EMBL/GenBank/DDBJ whole genome shotgun (WGS) entry which is preliminary data.</text>
</comment>
<keyword evidence="1" id="KW-0678">Repressor</keyword>
<dbReference type="Pfam" id="PF00356">
    <property type="entry name" value="LacI"/>
    <property type="match status" value="1"/>
</dbReference>
<dbReference type="CDD" id="cd01392">
    <property type="entry name" value="HTH_LacI"/>
    <property type="match status" value="1"/>
</dbReference>
<dbReference type="Proteomes" id="UP000216021">
    <property type="component" value="Unassembled WGS sequence"/>
</dbReference>
<proteinExistence type="predicted"/>
<dbReference type="InterPro" id="IPR010982">
    <property type="entry name" value="Lambda_DNA-bd_dom_sf"/>
</dbReference>
<evidence type="ECO:0000256" key="4">
    <source>
        <dbReference type="ARBA" id="ARBA00023163"/>
    </source>
</evidence>
<evidence type="ECO:0000256" key="3">
    <source>
        <dbReference type="ARBA" id="ARBA00023125"/>
    </source>
</evidence>
<evidence type="ECO:0000313" key="7">
    <source>
        <dbReference type="Proteomes" id="UP000216021"/>
    </source>
</evidence>
<evidence type="ECO:0000259" key="5">
    <source>
        <dbReference type="PROSITE" id="PS50932"/>
    </source>
</evidence>
<dbReference type="Gene3D" id="1.10.260.40">
    <property type="entry name" value="lambda repressor-like DNA-binding domains"/>
    <property type="match status" value="1"/>
</dbReference>
<evidence type="ECO:0000256" key="2">
    <source>
        <dbReference type="ARBA" id="ARBA00023015"/>
    </source>
</evidence>
<reference evidence="6 7" key="1">
    <citation type="submission" date="2016-11" db="EMBL/GenBank/DDBJ databases">
        <title>Rahnella oryzae sp. nov., isolated from rice root.</title>
        <authorList>
            <person name="Zhang X.-X."/>
            <person name="Zhang J."/>
        </authorList>
    </citation>
    <scope>NUCLEOTIDE SEQUENCE [LARGE SCALE GENOMIC DNA]</scope>
    <source>
        <strain evidence="6 7">J11-6</strain>
    </source>
</reference>
<evidence type="ECO:0000313" key="6">
    <source>
        <dbReference type="EMBL" id="OMQ25374.1"/>
    </source>
</evidence>
<dbReference type="PANTHER" id="PTHR30146">
    <property type="entry name" value="LACI-RELATED TRANSCRIPTIONAL REPRESSOR"/>
    <property type="match status" value="1"/>
</dbReference>
<keyword evidence="3" id="KW-0238">DNA-binding</keyword>
<dbReference type="STRING" id="2034155.BMI79_03375"/>
<dbReference type="PROSITE" id="PS50932">
    <property type="entry name" value="HTH_LACI_2"/>
    <property type="match status" value="1"/>
</dbReference>
<gene>
    <name evidence="6" type="ORF">BMI79_03375</name>
</gene>
<feature type="domain" description="HTH lacI-type" evidence="5">
    <location>
        <begin position="8"/>
        <end position="62"/>
    </location>
</feature>
<evidence type="ECO:0000256" key="1">
    <source>
        <dbReference type="ARBA" id="ARBA00022491"/>
    </source>
</evidence>
<dbReference type="InterPro" id="IPR025997">
    <property type="entry name" value="SBP_2_dom"/>
</dbReference>
<keyword evidence="7" id="KW-1185">Reference proteome</keyword>
<dbReference type="OrthoDB" id="5681588at2"/>
<dbReference type="Pfam" id="PF13407">
    <property type="entry name" value="Peripla_BP_4"/>
    <property type="match status" value="1"/>
</dbReference>
<dbReference type="AlphaFoldDB" id="A0A1S8CPC5"/>
<keyword evidence="2" id="KW-0805">Transcription regulation</keyword>
<dbReference type="SUPFAM" id="SSF47413">
    <property type="entry name" value="lambda repressor-like DNA-binding domains"/>
    <property type="match status" value="1"/>
</dbReference>
<dbReference type="CDD" id="cd06267">
    <property type="entry name" value="PBP1_LacI_sugar_binding-like"/>
    <property type="match status" value="1"/>
</dbReference>
<dbReference type="GO" id="GO:0000976">
    <property type="term" value="F:transcription cis-regulatory region binding"/>
    <property type="evidence" value="ECO:0007669"/>
    <property type="project" value="TreeGrafter"/>
</dbReference>
<dbReference type="SUPFAM" id="SSF53822">
    <property type="entry name" value="Periplasmic binding protein-like I"/>
    <property type="match status" value="1"/>
</dbReference>
<dbReference type="InterPro" id="IPR000843">
    <property type="entry name" value="HTH_LacI"/>
</dbReference>
<dbReference type="GO" id="GO:0003700">
    <property type="term" value="F:DNA-binding transcription factor activity"/>
    <property type="evidence" value="ECO:0007669"/>
    <property type="project" value="TreeGrafter"/>
</dbReference>
<dbReference type="GO" id="GO:0055085">
    <property type="term" value="P:transmembrane transport"/>
    <property type="evidence" value="ECO:0007669"/>
    <property type="project" value="UniProtKB-ARBA"/>
</dbReference>
<name>A0A1S8CPC5_9GAMM</name>